<gene>
    <name evidence="9" type="primary">NIT2</name>
</gene>
<evidence type="ECO:0000313" key="9">
    <source>
        <dbReference type="RefSeq" id="XP_032832150.1"/>
    </source>
</evidence>
<comment type="catalytic activity">
    <reaction evidence="6">
        <text>2-oxosuccinamate + H2O = oxaloacetate + NH4(+)</text>
        <dbReference type="Rhea" id="RHEA:59412"/>
        <dbReference type="ChEBI" id="CHEBI:15377"/>
        <dbReference type="ChEBI" id="CHEBI:16452"/>
        <dbReference type="ChEBI" id="CHEBI:28938"/>
        <dbReference type="ChEBI" id="CHEBI:57735"/>
        <dbReference type="EC" id="3.5.1.3"/>
    </reaction>
    <physiologicalReaction direction="left-to-right" evidence="6">
        <dbReference type="Rhea" id="RHEA:59413"/>
    </physiologicalReaction>
</comment>
<evidence type="ECO:0000259" key="7">
    <source>
        <dbReference type="PROSITE" id="PS50263"/>
    </source>
</evidence>
<dbReference type="Pfam" id="PF00795">
    <property type="entry name" value="CN_hydrolase"/>
    <property type="match status" value="1"/>
</dbReference>
<proteinExistence type="inferred from homology"/>
<dbReference type="GO" id="GO:0006107">
    <property type="term" value="P:oxaloacetate metabolic process"/>
    <property type="evidence" value="ECO:0007669"/>
    <property type="project" value="TreeGrafter"/>
</dbReference>
<dbReference type="CTD" id="56954"/>
<comment type="similarity">
    <text evidence="1">Belongs to the carbon-nitrogen hydrolase superfamily. NIT1/NIT2 family.</text>
</comment>
<accession>A0AAJ7U9C2</accession>
<dbReference type="InterPro" id="IPR045254">
    <property type="entry name" value="Nit1/2_C-N_Hydrolase"/>
</dbReference>
<evidence type="ECO:0000256" key="6">
    <source>
        <dbReference type="ARBA" id="ARBA00048745"/>
    </source>
</evidence>
<dbReference type="PANTHER" id="PTHR23088">
    <property type="entry name" value="NITRILASE-RELATED"/>
    <property type="match status" value="1"/>
</dbReference>
<evidence type="ECO:0000256" key="5">
    <source>
        <dbReference type="ARBA" id="ARBA00041576"/>
    </source>
</evidence>
<dbReference type="CDD" id="cd07572">
    <property type="entry name" value="nit"/>
    <property type="match status" value="1"/>
</dbReference>
<dbReference type="PROSITE" id="PS01227">
    <property type="entry name" value="UPF0012"/>
    <property type="match status" value="1"/>
</dbReference>
<evidence type="ECO:0000313" key="8">
    <source>
        <dbReference type="Proteomes" id="UP001318040"/>
    </source>
</evidence>
<name>A0AAJ7U9C2_PETMA</name>
<dbReference type="InterPro" id="IPR036526">
    <property type="entry name" value="C-N_Hydrolase_sf"/>
</dbReference>
<dbReference type="GO" id="GO:0005739">
    <property type="term" value="C:mitochondrion"/>
    <property type="evidence" value="ECO:0007669"/>
    <property type="project" value="TreeGrafter"/>
</dbReference>
<keyword evidence="2" id="KW-0378">Hydrolase</keyword>
<dbReference type="InterPro" id="IPR003010">
    <property type="entry name" value="C-N_Hydrolase"/>
</dbReference>
<evidence type="ECO:0000256" key="1">
    <source>
        <dbReference type="ARBA" id="ARBA00010613"/>
    </source>
</evidence>
<dbReference type="Proteomes" id="UP001318040">
    <property type="component" value="Chromosome 3"/>
</dbReference>
<dbReference type="FunFam" id="3.60.110.10:FF:000002">
    <property type="entry name" value="Nitrilase family member 2"/>
    <property type="match status" value="1"/>
</dbReference>
<dbReference type="AlphaFoldDB" id="A0AAJ7U9C2"/>
<dbReference type="GO" id="GO:0006528">
    <property type="term" value="P:asparagine metabolic process"/>
    <property type="evidence" value="ECO:0007669"/>
    <property type="project" value="TreeGrafter"/>
</dbReference>
<dbReference type="PANTHER" id="PTHR23088:SF30">
    <property type="entry name" value="OMEGA-AMIDASE NIT2"/>
    <property type="match status" value="1"/>
</dbReference>
<comment type="catalytic activity">
    <reaction evidence="3">
        <text>2-oxoglutaramate + H2O = 2-oxoglutarate + NH4(+)</text>
        <dbReference type="Rhea" id="RHEA:32963"/>
        <dbReference type="ChEBI" id="CHEBI:15377"/>
        <dbReference type="ChEBI" id="CHEBI:16769"/>
        <dbReference type="ChEBI" id="CHEBI:16810"/>
        <dbReference type="ChEBI" id="CHEBI:28938"/>
        <dbReference type="EC" id="3.5.1.3"/>
    </reaction>
    <physiologicalReaction direction="left-to-right" evidence="3">
        <dbReference type="Rhea" id="RHEA:32964"/>
    </physiologicalReaction>
</comment>
<dbReference type="PROSITE" id="PS50263">
    <property type="entry name" value="CN_HYDROLASE"/>
    <property type="match status" value="1"/>
</dbReference>
<dbReference type="RefSeq" id="XP_032832150.1">
    <property type="nucleotide sequence ID" value="XM_032976259.1"/>
</dbReference>
<dbReference type="GO" id="GO:0006541">
    <property type="term" value="P:glutamine metabolic process"/>
    <property type="evidence" value="ECO:0007669"/>
    <property type="project" value="TreeGrafter"/>
</dbReference>
<feature type="domain" description="CN hydrolase" evidence="7">
    <location>
        <begin position="12"/>
        <end position="256"/>
    </location>
</feature>
<evidence type="ECO:0000256" key="2">
    <source>
        <dbReference type="ARBA" id="ARBA00022801"/>
    </source>
</evidence>
<dbReference type="EC" id="3.5.1.3" evidence="4"/>
<evidence type="ECO:0000256" key="4">
    <source>
        <dbReference type="ARBA" id="ARBA00039118"/>
    </source>
</evidence>
<dbReference type="GO" id="GO:0050152">
    <property type="term" value="F:omega-amidase activity"/>
    <property type="evidence" value="ECO:0007669"/>
    <property type="project" value="UniProtKB-EC"/>
</dbReference>
<keyword evidence="8" id="KW-1185">Reference proteome</keyword>
<dbReference type="Gene3D" id="3.60.110.10">
    <property type="entry name" value="Carbon-nitrogen hydrolase"/>
    <property type="match status" value="1"/>
</dbReference>
<dbReference type="SUPFAM" id="SSF56317">
    <property type="entry name" value="Carbon-nitrogen hydrolase"/>
    <property type="match status" value="1"/>
</dbReference>
<organism evidence="8 9">
    <name type="scientific">Petromyzon marinus</name>
    <name type="common">Sea lamprey</name>
    <dbReference type="NCBI Taxonomy" id="7757"/>
    <lineage>
        <taxon>Eukaryota</taxon>
        <taxon>Metazoa</taxon>
        <taxon>Chordata</taxon>
        <taxon>Craniata</taxon>
        <taxon>Vertebrata</taxon>
        <taxon>Cyclostomata</taxon>
        <taxon>Hyperoartia</taxon>
        <taxon>Petromyzontiformes</taxon>
        <taxon>Petromyzontidae</taxon>
        <taxon>Petromyzon</taxon>
    </lineage>
</organism>
<sequence>MSSENFPVAKGFRLALLQMLVSRHKQENLAHARELVSRAAQNGAQLVSLPECFNCPYGTQYFGEYAETVPGETSTTIAALAAEHRITIIGGSIPERSGDRLFNTSLVFGPDGKLCGKFRKMHLFDIDIPGKITFKESETLSPGEELTDFTTPFCKVGIAICYDLRFPELTRLYADRGCHLLVCPGAFNMTTGPVHWELLQRARAVDNQMFVATVSPARDETASYVAWGHSTVSSPWGDVVAKAGHGEEIVYADIDLNRVEEVRRQIPVRIQRRCELYHSLAAAKPQ</sequence>
<dbReference type="InterPro" id="IPR001110">
    <property type="entry name" value="UPF0012_CS"/>
</dbReference>
<reference evidence="9" key="1">
    <citation type="submission" date="2025-08" db="UniProtKB">
        <authorList>
            <consortium name="RefSeq"/>
        </authorList>
    </citation>
    <scope>IDENTIFICATION</scope>
    <source>
        <tissue evidence="9">Sperm</tissue>
    </source>
</reference>
<dbReference type="KEGG" id="pmrn:116955232"/>
<protein>
    <recommendedName>
        <fullName evidence="4">omega-amidase</fullName>
        <ecNumber evidence="4">3.5.1.3</ecNumber>
    </recommendedName>
    <alternativeName>
        <fullName evidence="5">Nitrilase homolog 2</fullName>
    </alternativeName>
</protein>
<evidence type="ECO:0000256" key="3">
    <source>
        <dbReference type="ARBA" id="ARBA00036637"/>
    </source>
</evidence>